<feature type="signal peptide" evidence="1">
    <location>
        <begin position="1"/>
        <end position="29"/>
    </location>
</feature>
<protein>
    <recommendedName>
        <fullName evidence="4">Knottin scorpion toxin-like domain-containing protein</fullName>
    </recommendedName>
</protein>
<dbReference type="OrthoDB" id="1495565at2759"/>
<evidence type="ECO:0000313" key="3">
    <source>
        <dbReference type="Proteomes" id="UP000231279"/>
    </source>
</evidence>
<reference evidence="3" key="1">
    <citation type="journal article" date="2018" name="Gigascience">
        <title>Genome assembly of the Pink Ipe (Handroanthus impetiginosus, Bignoniaceae), a highly valued, ecologically keystone Neotropical timber forest tree.</title>
        <authorList>
            <person name="Silva-Junior O.B."/>
            <person name="Grattapaglia D."/>
            <person name="Novaes E."/>
            <person name="Collevatti R.G."/>
        </authorList>
    </citation>
    <scope>NUCLEOTIDE SEQUENCE [LARGE SCALE GENOMIC DNA]</scope>
    <source>
        <strain evidence="3">cv. UFG-1</strain>
    </source>
</reference>
<name>A0A2G9H9L7_9LAMI</name>
<evidence type="ECO:0000256" key="1">
    <source>
        <dbReference type="SAM" id="SignalP"/>
    </source>
</evidence>
<dbReference type="PANTHER" id="PTHR36312">
    <property type="entry name" value="THIONIN-LIKE PROTEIN 1"/>
    <property type="match status" value="1"/>
</dbReference>
<dbReference type="EMBL" id="NKXS01002327">
    <property type="protein sequence ID" value="PIN14208.1"/>
    <property type="molecule type" value="Genomic_DNA"/>
</dbReference>
<feature type="chain" id="PRO_5013594070" description="Knottin scorpion toxin-like domain-containing protein" evidence="1">
    <location>
        <begin position="30"/>
        <end position="108"/>
    </location>
</feature>
<dbReference type="AlphaFoldDB" id="A0A2G9H9L7"/>
<accession>A0A2G9H9L7</accession>
<evidence type="ECO:0008006" key="4">
    <source>
        <dbReference type="Google" id="ProtNLM"/>
    </source>
</evidence>
<evidence type="ECO:0000313" key="2">
    <source>
        <dbReference type="EMBL" id="PIN14208.1"/>
    </source>
</evidence>
<dbReference type="Proteomes" id="UP000231279">
    <property type="component" value="Unassembled WGS sequence"/>
</dbReference>
<comment type="caution">
    <text evidence="2">The sequence shown here is derived from an EMBL/GenBank/DDBJ whole genome shotgun (WGS) entry which is preliminary data.</text>
</comment>
<keyword evidence="3" id="KW-1185">Reference proteome</keyword>
<proteinExistence type="predicted"/>
<dbReference type="PANTHER" id="PTHR36312:SF2">
    <property type="entry name" value="THIONIN-LIKE PROTEIN"/>
    <property type="match status" value="1"/>
</dbReference>
<gene>
    <name evidence="2" type="ORF">CDL12_13162</name>
</gene>
<sequence length="108" mass="11548">MERRSSGGSARIVAAVVVALVVLANGVNAQVYTCLGGCYNKCFLRSIKSNSERLACYYQCLTSCVPRSAADYQYYCQIGCSLELCIPASGDGASLERCYGSCSNLCKT</sequence>
<organism evidence="2 3">
    <name type="scientific">Handroanthus impetiginosus</name>
    <dbReference type="NCBI Taxonomy" id="429701"/>
    <lineage>
        <taxon>Eukaryota</taxon>
        <taxon>Viridiplantae</taxon>
        <taxon>Streptophyta</taxon>
        <taxon>Embryophyta</taxon>
        <taxon>Tracheophyta</taxon>
        <taxon>Spermatophyta</taxon>
        <taxon>Magnoliopsida</taxon>
        <taxon>eudicotyledons</taxon>
        <taxon>Gunneridae</taxon>
        <taxon>Pentapetalae</taxon>
        <taxon>asterids</taxon>
        <taxon>lamiids</taxon>
        <taxon>Lamiales</taxon>
        <taxon>Bignoniaceae</taxon>
        <taxon>Crescentiina</taxon>
        <taxon>Tabebuia alliance</taxon>
        <taxon>Handroanthus</taxon>
    </lineage>
</organism>
<keyword evidence="1" id="KW-0732">Signal</keyword>
<dbReference type="InterPro" id="IPR038975">
    <property type="entry name" value="THNL"/>
</dbReference>